<organism evidence="4 5">
    <name type="scientific">Clostridium scindens (strain JCM 10418 / VPI 12708)</name>
    <dbReference type="NCBI Taxonomy" id="29347"/>
    <lineage>
        <taxon>Bacteria</taxon>
        <taxon>Bacillati</taxon>
        <taxon>Bacillota</taxon>
        <taxon>Clostridia</taxon>
        <taxon>Lachnospirales</taxon>
        <taxon>Lachnospiraceae</taxon>
    </lineage>
</organism>
<dbReference type="Pfam" id="PF00440">
    <property type="entry name" value="TetR_N"/>
    <property type="match status" value="1"/>
</dbReference>
<dbReference type="SUPFAM" id="SSF48498">
    <property type="entry name" value="Tetracyclin repressor-like, C-terminal domain"/>
    <property type="match status" value="1"/>
</dbReference>
<dbReference type="RefSeq" id="WP_009248114.1">
    <property type="nucleotide sequence ID" value="NZ_AP024846.1"/>
</dbReference>
<accession>A0A844F9X4</accession>
<dbReference type="PROSITE" id="PS50977">
    <property type="entry name" value="HTH_TETR_2"/>
    <property type="match status" value="1"/>
</dbReference>
<dbReference type="PRINTS" id="PR00455">
    <property type="entry name" value="HTHTETR"/>
</dbReference>
<protein>
    <submittedName>
        <fullName evidence="4">TetR/AcrR family transcriptional regulator</fullName>
    </submittedName>
</protein>
<feature type="DNA-binding region" description="H-T-H motif" evidence="2">
    <location>
        <begin position="33"/>
        <end position="52"/>
    </location>
</feature>
<dbReference type="GO" id="GO:0003677">
    <property type="term" value="F:DNA binding"/>
    <property type="evidence" value="ECO:0007669"/>
    <property type="project" value="UniProtKB-UniRule"/>
</dbReference>
<sequence>MNEKFFALPEEKRHQIINAAIEVFSKYDYKHASTDLIAAKAGISKGSLFYYFHNKKELYLYLYDYIMDVMKEQLPDRDILNITDFFELLEYAARQKAKVMEQGSPYIMDFAMRAFYSEKEDVSNDLRNHNFVQQDVIYQAYFSHIDASKFKDGISPHEICKMLIWMADGYLHEIRMLNQDPDMDALMTEFTKWMDMFRKFVYKEEYLA</sequence>
<evidence type="ECO:0000313" key="5">
    <source>
        <dbReference type="Proteomes" id="UP000462363"/>
    </source>
</evidence>
<dbReference type="InterPro" id="IPR009057">
    <property type="entry name" value="Homeodomain-like_sf"/>
</dbReference>
<name>A0A844F9X4_CLOSV</name>
<reference evidence="4 5" key="1">
    <citation type="submission" date="2019-08" db="EMBL/GenBank/DDBJ databases">
        <title>In-depth cultivation of the pig gut microbiome towards novel bacterial diversity and tailored functional studies.</title>
        <authorList>
            <person name="Wylensek D."/>
            <person name="Hitch T.C.A."/>
            <person name="Clavel T."/>
        </authorList>
    </citation>
    <scope>NUCLEOTIDE SEQUENCE [LARGE SCALE GENOMIC DNA]</scope>
    <source>
        <strain evidence="4 5">BL-389-WT-3D</strain>
    </source>
</reference>
<proteinExistence type="predicted"/>
<dbReference type="PANTHER" id="PTHR43479">
    <property type="entry name" value="ACREF/ENVCD OPERON REPRESSOR-RELATED"/>
    <property type="match status" value="1"/>
</dbReference>
<dbReference type="InterPro" id="IPR001647">
    <property type="entry name" value="HTH_TetR"/>
</dbReference>
<dbReference type="PANTHER" id="PTHR43479:SF11">
    <property type="entry name" value="ACREF_ENVCD OPERON REPRESSOR-RELATED"/>
    <property type="match status" value="1"/>
</dbReference>
<dbReference type="InterPro" id="IPR036271">
    <property type="entry name" value="Tet_transcr_reg_TetR-rel_C_sf"/>
</dbReference>
<feature type="domain" description="HTH tetR-type" evidence="3">
    <location>
        <begin position="10"/>
        <end position="70"/>
    </location>
</feature>
<dbReference type="EMBL" id="VUMB01000006">
    <property type="protein sequence ID" value="MSS39541.1"/>
    <property type="molecule type" value="Genomic_DNA"/>
</dbReference>
<evidence type="ECO:0000256" key="1">
    <source>
        <dbReference type="ARBA" id="ARBA00023125"/>
    </source>
</evidence>
<keyword evidence="1 2" id="KW-0238">DNA-binding</keyword>
<dbReference type="Proteomes" id="UP000462363">
    <property type="component" value="Unassembled WGS sequence"/>
</dbReference>
<gene>
    <name evidence="4" type="ORF">FYJ37_03985</name>
</gene>
<evidence type="ECO:0000259" key="3">
    <source>
        <dbReference type="PROSITE" id="PS50977"/>
    </source>
</evidence>
<dbReference type="SUPFAM" id="SSF46689">
    <property type="entry name" value="Homeodomain-like"/>
    <property type="match status" value="1"/>
</dbReference>
<dbReference type="Gene3D" id="1.10.357.10">
    <property type="entry name" value="Tetracycline Repressor, domain 2"/>
    <property type="match status" value="1"/>
</dbReference>
<evidence type="ECO:0000256" key="2">
    <source>
        <dbReference type="PROSITE-ProRule" id="PRU00335"/>
    </source>
</evidence>
<evidence type="ECO:0000313" key="4">
    <source>
        <dbReference type="EMBL" id="MSS39541.1"/>
    </source>
</evidence>
<dbReference type="Gene3D" id="1.10.10.60">
    <property type="entry name" value="Homeodomain-like"/>
    <property type="match status" value="1"/>
</dbReference>
<dbReference type="InterPro" id="IPR050624">
    <property type="entry name" value="HTH-type_Tx_Regulator"/>
</dbReference>
<comment type="caution">
    <text evidence="4">The sequence shown here is derived from an EMBL/GenBank/DDBJ whole genome shotgun (WGS) entry which is preliminary data.</text>
</comment>
<dbReference type="AlphaFoldDB" id="A0A844F9X4"/>